<dbReference type="RefSeq" id="WP_163606546.1">
    <property type="nucleotide sequence ID" value="NZ_JAABOO010000002.1"/>
</dbReference>
<protein>
    <submittedName>
        <fullName evidence="3">Serine hydrolase</fullName>
    </submittedName>
</protein>
<feature type="signal peptide" evidence="1">
    <location>
        <begin position="1"/>
        <end position="20"/>
    </location>
</feature>
<dbReference type="PANTHER" id="PTHR43283">
    <property type="entry name" value="BETA-LACTAMASE-RELATED"/>
    <property type="match status" value="1"/>
</dbReference>
<evidence type="ECO:0000256" key="1">
    <source>
        <dbReference type="SAM" id="SignalP"/>
    </source>
</evidence>
<gene>
    <name evidence="3" type="ORF">GWK08_08680</name>
</gene>
<evidence type="ECO:0000259" key="2">
    <source>
        <dbReference type="Pfam" id="PF00144"/>
    </source>
</evidence>
<dbReference type="InterPro" id="IPR050789">
    <property type="entry name" value="Diverse_Enzym_Activities"/>
</dbReference>
<keyword evidence="1" id="KW-0732">Signal</keyword>
<reference evidence="3 4" key="1">
    <citation type="submission" date="2020-01" db="EMBL/GenBank/DDBJ databases">
        <title>Leptobacterium flavescens.</title>
        <authorList>
            <person name="Wang G."/>
        </authorList>
    </citation>
    <scope>NUCLEOTIDE SEQUENCE [LARGE SCALE GENOMIC DNA]</scope>
    <source>
        <strain evidence="3 4">KCTC 22160</strain>
    </source>
</reference>
<comment type="caution">
    <text evidence="3">The sequence shown here is derived from an EMBL/GenBank/DDBJ whole genome shotgun (WGS) entry which is preliminary data.</text>
</comment>
<name>A0A6P0UNS7_9FLAO</name>
<dbReference type="AlphaFoldDB" id="A0A6P0UNS7"/>
<dbReference type="PANTHER" id="PTHR43283:SF7">
    <property type="entry name" value="BETA-LACTAMASE-RELATED DOMAIN-CONTAINING PROTEIN"/>
    <property type="match status" value="1"/>
</dbReference>
<feature type="chain" id="PRO_5026953083" evidence="1">
    <location>
        <begin position="21"/>
        <end position="399"/>
    </location>
</feature>
<feature type="domain" description="Beta-lactamase-related" evidence="2">
    <location>
        <begin position="95"/>
        <end position="392"/>
    </location>
</feature>
<dbReference type="Pfam" id="PF00144">
    <property type="entry name" value="Beta-lactamase"/>
    <property type="match status" value="1"/>
</dbReference>
<keyword evidence="3" id="KW-0378">Hydrolase</keyword>
<dbReference type="EMBL" id="JAABOO010000002">
    <property type="protein sequence ID" value="NER13509.1"/>
    <property type="molecule type" value="Genomic_DNA"/>
</dbReference>
<dbReference type="InterPro" id="IPR001466">
    <property type="entry name" value="Beta-lactam-related"/>
</dbReference>
<organism evidence="3 4">
    <name type="scientific">Leptobacterium flavescens</name>
    <dbReference type="NCBI Taxonomy" id="472055"/>
    <lineage>
        <taxon>Bacteria</taxon>
        <taxon>Pseudomonadati</taxon>
        <taxon>Bacteroidota</taxon>
        <taxon>Flavobacteriia</taxon>
        <taxon>Flavobacteriales</taxon>
        <taxon>Flavobacteriaceae</taxon>
        <taxon>Leptobacterium</taxon>
    </lineage>
</organism>
<dbReference type="Proteomes" id="UP000468581">
    <property type="component" value="Unassembled WGS sequence"/>
</dbReference>
<evidence type="ECO:0000313" key="3">
    <source>
        <dbReference type="EMBL" id="NER13509.1"/>
    </source>
</evidence>
<dbReference type="SUPFAM" id="SSF56601">
    <property type="entry name" value="beta-lactamase/transpeptidase-like"/>
    <property type="match status" value="1"/>
</dbReference>
<dbReference type="GO" id="GO:0016787">
    <property type="term" value="F:hydrolase activity"/>
    <property type="evidence" value="ECO:0007669"/>
    <property type="project" value="UniProtKB-KW"/>
</dbReference>
<sequence length="399" mass="43741">MKTTRLLMSICAVSFSTLFAQGQSNDLAPEATATQATLSFRDIPILKNGFMDATPADRKDGVPVGELGVDGGNKEMILKLAQEIADNKLGTFDSFLIAYKGKLLFESYFTRGRINLPHPQASATKAHTGLLLGRAIQLGYLTMADLDKPVVSFLKDLDPTKFVEGVEKITLHKALTMRGGLRISKEQSEEFEKNPAALKGQSMVQALFERSAPITTESQHFSYGNYNPELVMQVIEAVVPGSARDFIKNELFDKMGITNYDWQNEISGLPAAGWRSSITSRAMVKLGILAMNKGKWNGEQLIPEAFIAKTNSRVLHTGDDDVYGGGKDVFNQGYGYFRWNADLKHGNKSYYSTSAQGGGGQFIIVIKELDLIIVTTGHNNDGNGTLQITAERILPAFIK</sequence>
<dbReference type="Gene3D" id="3.40.710.10">
    <property type="entry name" value="DD-peptidase/beta-lactamase superfamily"/>
    <property type="match status" value="1"/>
</dbReference>
<keyword evidence="4" id="KW-1185">Reference proteome</keyword>
<evidence type="ECO:0000313" key="4">
    <source>
        <dbReference type="Proteomes" id="UP000468581"/>
    </source>
</evidence>
<proteinExistence type="predicted"/>
<dbReference type="InterPro" id="IPR012338">
    <property type="entry name" value="Beta-lactam/transpept-like"/>
</dbReference>
<accession>A0A6P0UNS7</accession>